<accession>B9TIU2</accession>
<protein>
    <submittedName>
        <fullName evidence="2">Uncharacterized protein</fullName>
    </submittedName>
</protein>
<gene>
    <name evidence="2" type="ORF">RCOM_1937520</name>
</gene>
<feature type="region of interest" description="Disordered" evidence="1">
    <location>
        <begin position="116"/>
        <end position="135"/>
    </location>
</feature>
<feature type="compositionally biased region" description="Low complexity" evidence="1">
    <location>
        <begin position="185"/>
        <end position="195"/>
    </location>
</feature>
<reference evidence="3" key="1">
    <citation type="journal article" date="2010" name="Nat. Biotechnol.">
        <title>Draft genome sequence of the oilseed species Ricinus communis.</title>
        <authorList>
            <person name="Chan A.P."/>
            <person name="Crabtree J."/>
            <person name="Zhao Q."/>
            <person name="Lorenzi H."/>
            <person name="Orvis J."/>
            <person name="Puiu D."/>
            <person name="Melake-Berhan A."/>
            <person name="Jones K.M."/>
            <person name="Redman J."/>
            <person name="Chen G."/>
            <person name="Cahoon E.B."/>
            <person name="Gedil M."/>
            <person name="Stanke M."/>
            <person name="Haas B.J."/>
            <person name="Wortman J.R."/>
            <person name="Fraser-Liggett C.M."/>
            <person name="Ravel J."/>
            <person name="Rabinowicz P.D."/>
        </authorList>
    </citation>
    <scope>NUCLEOTIDE SEQUENCE [LARGE SCALE GENOMIC DNA]</scope>
    <source>
        <strain evidence="3">cv. Hale</strain>
    </source>
</reference>
<name>B9TIU2_RICCO</name>
<evidence type="ECO:0000313" key="3">
    <source>
        <dbReference type="Proteomes" id="UP000008311"/>
    </source>
</evidence>
<feature type="region of interest" description="Disordered" evidence="1">
    <location>
        <begin position="38"/>
        <end position="98"/>
    </location>
</feature>
<dbReference type="Proteomes" id="UP000008311">
    <property type="component" value="Unassembled WGS sequence"/>
</dbReference>
<feature type="compositionally biased region" description="Low complexity" evidence="1">
    <location>
        <begin position="53"/>
        <end position="63"/>
    </location>
</feature>
<feature type="compositionally biased region" description="Basic and acidic residues" evidence="1">
    <location>
        <begin position="87"/>
        <end position="97"/>
    </location>
</feature>
<proteinExistence type="predicted"/>
<feature type="region of interest" description="Disordered" evidence="1">
    <location>
        <begin position="181"/>
        <end position="221"/>
    </location>
</feature>
<feature type="compositionally biased region" description="Basic and acidic residues" evidence="1">
    <location>
        <begin position="196"/>
        <end position="206"/>
    </location>
</feature>
<feature type="compositionally biased region" description="Low complexity" evidence="1">
    <location>
        <begin position="1"/>
        <end position="20"/>
    </location>
</feature>
<dbReference type="AlphaFoldDB" id="B9TIU2"/>
<feature type="compositionally biased region" description="Basic and acidic residues" evidence="1">
    <location>
        <begin position="116"/>
        <end position="126"/>
    </location>
</feature>
<dbReference type="InParanoid" id="B9TIU2"/>
<dbReference type="EMBL" id="EQ982986">
    <property type="protein sequence ID" value="EEF24222.1"/>
    <property type="molecule type" value="Genomic_DNA"/>
</dbReference>
<feature type="region of interest" description="Disordered" evidence="1">
    <location>
        <begin position="1"/>
        <end position="23"/>
    </location>
</feature>
<sequence length="357" mass="37567">MMRLSVASTASSTAPTTPLAHEQRLGRALECHVGATHIPGHAQRDHGQRRQRGQQGRGPAPGRDQAHGLGVAQVQPPAQMQAAQEAADGKHGQDGRVHGNAHAGLVQRAAAAAVRDLHAQAEDEGAHQQADAGRAQGGREFGIVAQQRHGQRGGQRQQQQLAEDAAGVLVLDQHAPARGEAEALAGQHPAQAQAHGEQRRLAHRDAPQQPAKENGQDGRKRKSFHMIFLHAVALPREAGREAPCHGGKARKRLRGCLLELFFPPLLGVVGQGFGAAGLVGHGRRICLLRPVHHGARIQLDARQARDFGQAEPVGGRPVAGVAEGHHVLALLALDLGRDLLGRGGIDKGGGAGHEPLV</sequence>
<evidence type="ECO:0000313" key="2">
    <source>
        <dbReference type="EMBL" id="EEF24222.1"/>
    </source>
</evidence>
<organism evidence="2 3">
    <name type="scientific">Ricinus communis</name>
    <name type="common">Castor bean</name>
    <dbReference type="NCBI Taxonomy" id="3988"/>
    <lineage>
        <taxon>Eukaryota</taxon>
        <taxon>Viridiplantae</taxon>
        <taxon>Streptophyta</taxon>
        <taxon>Embryophyta</taxon>
        <taxon>Tracheophyta</taxon>
        <taxon>Spermatophyta</taxon>
        <taxon>Magnoliopsida</taxon>
        <taxon>eudicotyledons</taxon>
        <taxon>Gunneridae</taxon>
        <taxon>Pentapetalae</taxon>
        <taxon>rosids</taxon>
        <taxon>fabids</taxon>
        <taxon>Malpighiales</taxon>
        <taxon>Euphorbiaceae</taxon>
        <taxon>Acalyphoideae</taxon>
        <taxon>Acalypheae</taxon>
        <taxon>Ricinus</taxon>
    </lineage>
</organism>
<evidence type="ECO:0000256" key="1">
    <source>
        <dbReference type="SAM" id="MobiDB-lite"/>
    </source>
</evidence>
<feature type="non-terminal residue" evidence="2">
    <location>
        <position position="357"/>
    </location>
</feature>
<feature type="compositionally biased region" description="Low complexity" evidence="1">
    <location>
        <begin position="71"/>
        <end position="86"/>
    </location>
</feature>
<keyword evidence="3" id="KW-1185">Reference proteome</keyword>